<keyword evidence="5 8" id="KW-0067">ATP-binding</keyword>
<gene>
    <name evidence="11" type="ORF">FJV41_31165</name>
</gene>
<dbReference type="PANTHER" id="PTHR43289:SF6">
    <property type="entry name" value="SERINE_THREONINE-PROTEIN KINASE NEKL-3"/>
    <property type="match status" value="1"/>
</dbReference>
<dbReference type="OrthoDB" id="9801841at2"/>
<evidence type="ECO:0000256" key="6">
    <source>
        <dbReference type="ARBA" id="ARBA00047899"/>
    </source>
</evidence>
<dbReference type="Gene3D" id="1.10.510.10">
    <property type="entry name" value="Transferase(Phosphotransferase) domain 1"/>
    <property type="match status" value="1"/>
</dbReference>
<evidence type="ECO:0000256" key="9">
    <source>
        <dbReference type="SAM" id="MobiDB-lite"/>
    </source>
</evidence>
<dbReference type="CDD" id="cd14014">
    <property type="entry name" value="STKc_PknB_like"/>
    <property type="match status" value="1"/>
</dbReference>
<comment type="caution">
    <text evidence="11">The sequence shown here is derived from an EMBL/GenBank/DDBJ whole genome shotgun (WGS) entry which is preliminary data.</text>
</comment>
<dbReference type="PROSITE" id="PS00107">
    <property type="entry name" value="PROTEIN_KINASE_ATP"/>
    <property type="match status" value="1"/>
</dbReference>
<comment type="catalytic activity">
    <reaction evidence="6">
        <text>L-threonyl-[protein] + ATP = O-phospho-L-threonyl-[protein] + ADP + H(+)</text>
        <dbReference type="Rhea" id="RHEA:46608"/>
        <dbReference type="Rhea" id="RHEA-COMP:11060"/>
        <dbReference type="Rhea" id="RHEA-COMP:11605"/>
        <dbReference type="ChEBI" id="CHEBI:15378"/>
        <dbReference type="ChEBI" id="CHEBI:30013"/>
        <dbReference type="ChEBI" id="CHEBI:30616"/>
        <dbReference type="ChEBI" id="CHEBI:61977"/>
        <dbReference type="ChEBI" id="CHEBI:456216"/>
        <dbReference type="EC" id="2.7.11.1"/>
    </reaction>
</comment>
<dbReference type="SMART" id="SM00220">
    <property type="entry name" value="S_TKc"/>
    <property type="match status" value="1"/>
</dbReference>
<dbReference type="InterPro" id="IPR008271">
    <property type="entry name" value="Ser/Thr_kinase_AS"/>
</dbReference>
<dbReference type="EMBL" id="VIFM01000158">
    <property type="protein sequence ID" value="TQF12035.1"/>
    <property type="molecule type" value="Genomic_DNA"/>
</dbReference>
<evidence type="ECO:0000259" key="10">
    <source>
        <dbReference type="PROSITE" id="PS50011"/>
    </source>
</evidence>
<dbReference type="SUPFAM" id="SSF56112">
    <property type="entry name" value="Protein kinase-like (PK-like)"/>
    <property type="match status" value="1"/>
</dbReference>
<evidence type="ECO:0000313" key="11">
    <source>
        <dbReference type="EMBL" id="TQF12035.1"/>
    </source>
</evidence>
<organism evidence="11 12">
    <name type="scientific">Myxococcus llanfairpwllgwyngyllgogerychwyrndrobwllllantysiliogogogochensis</name>
    <dbReference type="NCBI Taxonomy" id="2590453"/>
    <lineage>
        <taxon>Bacteria</taxon>
        <taxon>Pseudomonadati</taxon>
        <taxon>Myxococcota</taxon>
        <taxon>Myxococcia</taxon>
        <taxon>Myxococcales</taxon>
        <taxon>Cystobacterineae</taxon>
        <taxon>Myxococcaceae</taxon>
        <taxon>Myxococcus</taxon>
    </lineage>
</organism>
<dbReference type="PROSITE" id="PS50011">
    <property type="entry name" value="PROTEIN_KINASE_DOM"/>
    <property type="match status" value="1"/>
</dbReference>
<feature type="region of interest" description="Disordered" evidence="9">
    <location>
        <begin position="54"/>
        <end position="92"/>
    </location>
</feature>
<dbReference type="Gene3D" id="3.30.200.20">
    <property type="entry name" value="Phosphorylase Kinase, domain 1"/>
    <property type="match status" value="1"/>
</dbReference>
<evidence type="ECO:0000256" key="4">
    <source>
        <dbReference type="ARBA" id="ARBA00022777"/>
    </source>
</evidence>
<keyword evidence="2" id="KW-0808">Transferase</keyword>
<keyword evidence="1 11" id="KW-0723">Serine/threonine-protein kinase</keyword>
<evidence type="ECO:0000256" key="1">
    <source>
        <dbReference type="ARBA" id="ARBA00022527"/>
    </source>
</evidence>
<dbReference type="PROSITE" id="PS00108">
    <property type="entry name" value="PROTEIN_KINASE_ST"/>
    <property type="match status" value="1"/>
</dbReference>
<feature type="region of interest" description="Disordered" evidence="9">
    <location>
        <begin position="542"/>
        <end position="569"/>
    </location>
</feature>
<dbReference type="PANTHER" id="PTHR43289">
    <property type="entry name" value="MITOGEN-ACTIVATED PROTEIN KINASE KINASE KINASE 20-RELATED"/>
    <property type="match status" value="1"/>
</dbReference>
<evidence type="ECO:0000256" key="5">
    <source>
        <dbReference type="ARBA" id="ARBA00022840"/>
    </source>
</evidence>
<sequence length="805" mass="86059">MTTTQECPNCGIQHDTRVYVSGQKVACRCGIRFEVRRQDASGARATSHITVAPHRAQGAPENTRDTVVPGLGADERAPRSTTSYANGGALRDASLLEEREPPRDEPGSVHGRVTLVGGTAASRGPLASGIEVLGVNAGAAPSSSTGASPSDMALPGVPLPGADVAPPLNASIGPSGVAMPSATPGLEVPVGATVVRSSTPTGRGNADSDLNVHEVDTFVAASRVSLPGFELLELLGRGGMGEVWLARQTSLGRTVAVKLLPPKLAKDPEFVARFEKEATALAALNHPNIVQIIDRGVAGEHYYFVMEFVEGRSLREAISAGALSPQQSLRLMLQVARAVECAHDKDIIHRDLKPENILLDGRGNVKVADFGLAGIRQSESRLQLTATAVAMGTLNYMAPEQRRDAKNVDGRADLFSLGVVLYELLTGDVPLGRFKLPSQRVAGLDSRVDLVVERLLETDPEARYEKAGELCAALETMISTSSAPGLMTGIQPARQLATARAPTTSQITRRLRMGWRQVRSGLSIVGGLAVIGLAARVFMDASGQNGSERTSSEQGRKVRTPTRPFPPNTYGEAFTSSSVALAQKPGGETRFGVTFEGQGTEELNLHSGRWVIEEGELRAWQGGLDASGRRLVPRAYVAHRYFAADDFDAQVLMDVKPLGDEYPEEPDAQHYGELSFRIKDLQVSAFAIPGVGMRLAWRYFTEDGHEVVGNSAQDTDGLVEDEMPLPSTGPYFVRLKLSPKAEGVVLAEGFLGKQRFARKLLPGLKNRVGKVAVGCRNLACTFDDLSVKGQLKERPPRQAVAGQEQ</sequence>
<proteinExistence type="predicted"/>
<accession>A0A540WSN2</accession>
<dbReference type="InterPro" id="IPR011009">
    <property type="entry name" value="Kinase-like_dom_sf"/>
</dbReference>
<dbReference type="GO" id="GO:0004674">
    <property type="term" value="F:protein serine/threonine kinase activity"/>
    <property type="evidence" value="ECO:0007669"/>
    <property type="project" value="UniProtKB-KW"/>
</dbReference>
<dbReference type="Pfam" id="PF00069">
    <property type="entry name" value="Pkinase"/>
    <property type="match status" value="1"/>
</dbReference>
<dbReference type="RefSeq" id="WP_141646232.1">
    <property type="nucleotide sequence ID" value="NZ_VIFM01000158.1"/>
</dbReference>
<dbReference type="FunFam" id="3.30.200.20:FF:000035">
    <property type="entry name" value="Serine/threonine protein kinase Stk1"/>
    <property type="match status" value="1"/>
</dbReference>
<dbReference type="GO" id="GO:0005524">
    <property type="term" value="F:ATP binding"/>
    <property type="evidence" value="ECO:0007669"/>
    <property type="project" value="UniProtKB-UniRule"/>
</dbReference>
<comment type="catalytic activity">
    <reaction evidence="7">
        <text>L-seryl-[protein] + ATP = O-phospho-L-seryl-[protein] + ADP + H(+)</text>
        <dbReference type="Rhea" id="RHEA:17989"/>
        <dbReference type="Rhea" id="RHEA-COMP:9863"/>
        <dbReference type="Rhea" id="RHEA-COMP:11604"/>
        <dbReference type="ChEBI" id="CHEBI:15378"/>
        <dbReference type="ChEBI" id="CHEBI:29999"/>
        <dbReference type="ChEBI" id="CHEBI:30616"/>
        <dbReference type="ChEBI" id="CHEBI:83421"/>
        <dbReference type="ChEBI" id="CHEBI:456216"/>
        <dbReference type="EC" id="2.7.11.1"/>
    </reaction>
</comment>
<dbReference type="InterPro" id="IPR000719">
    <property type="entry name" value="Prot_kinase_dom"/>
</dbReference>
<feature type="domain" description="Protein kinase" evidence="10">
    <location>
        <begin position="229"/>
        <end position="478"/>
    </location>
</feature>
<evidence type="ECO:0000256" key="8">
    <source>
        <dbReference type="PROSITE-ProRule" id="PRU10141"/>
    </source>
</evidence>
<dbReference type="InterPro" id="IPR017441">
    <property type="entry name" value="Protein_kinase_ATP_BS"/>
</dbReference>
<keyword evidence="4 11" id="KW-0418">Kinase</keyword>
<dbReference type="AlphaFoldDB" id="A0A540WSN2"/>
<keyword evidence="12" id="KW-1185">Reference proteome</keyword>
<dbReference type="Proteomes" id="UP000315369">
    <property type="component" value="Unassembled WGS sequence"/>
</dbReference>
<evidence type="ECO:0000313" key="12">
    <source>
        <dbReference type="Proteomes" id="UP000315369"/>
    </source>
</evidence>
<feature type="binding site" evidence="8">
    <location>
        <position position="258"/>
    </location>
    <ligand>
        <name>ATP</name>
        <dbReference type="ChEBI" id="CHEBI:30616"/>
    </ligand>
</feature>
<name>A0A540WSN2_9BACT</name>
<reference evidence="11 12" key="1">
    <citation type="submission" date="2019-06" db="EMBL/GenBank/DDBJ databases">
        <authorList>
            <person name="Livingstone P."/>
            <person name="Whitworth D."/>
        </authorList>
    </citation>
    <scope>NUCLEOTIDE SEQUENCE [LARGE SCALE GENOMIC DNA]</scope>
    <source>
        <strain evidence="11 12">AM401</strain>
    </source>
</reference>
<evidence type="ECO:0000256" key="2">
    <source>
        <dbReference type="ARBA" id="ARBA00022679"/>
    </source>
</evidence>
<evidence type="ECO:0000256" key="7">
    <source>
        <dbReference type="ARBA" id="ARBA00048679"/>
    </source>
</evidence>
<evidence type="ECO:0000256" key="3">
    <source>
        <dbReference type="ARBA" id="ARBA00022741"/>
    </source>
</evidence>
<keyword evidence="3 8" id="KW-0547">Nucleotide-binding</keyword>
<protein>
    <submittedName>
        <fullName evidence="11">Serine/threonine protein kinase</fullName>
    </submittedName>
</protein>